<organism evidence="2 3">
    <name type="scientific">Litoreibacter ponti</name>
    <dbReference type="NCBI Taxonomy" id="1510457"/>
    <lineage>
        <taxon>Bacteria</taxon>
        <taxon>Pseudomonadati</taxon>
        <taxon>Pseudomonadota</taxon>
        <taxon>Alphaproteobacteria</taxon>
        <taxon>Rhodobacterales</taxon>
        <taxon>Roseobacteraceae</taxon>
        <taxon>Litoreibacter</taxon>
    </lineage>
</organism>
<dbReference type="RefSeq" id="WP_107843745.1">
    <property type="nucleotide sequence ID" value="NZ_QBKS01000001.1"/>
</dbReference>
<evidence type="ECO:0000259" key="1">
    <source>
        <dbReference type="Pfam" id="PF13503"/>
    </source>
</evidence>
<name>A0A2T6BHC5_9RHOB</name>
<protein>
    <submittedName>
        <fullName evidence="2">Uncharacterized protein DUF4123</fullName>
    </submittedName>
</protein>
<dbReference type="InterPro" id="IPR025391">
    <property type="entry name" value="DUF4123"/>
</dbReference>
<dbReference type="AlphaFoldDB" id="A0A2T6BHC5"/>
<evidence type="ECO:0000313" key="3">
    <source>
        <dbReference type="Proteomes" id="UP000243978"/>
    </source>
</evidence>
<sequence length="311" mass="35783">MLQTAPSEISAWPFSQIEPNAPFAKLDSRVSVAPNLWEDRLFGSAPEPVYAVLDGALLPGLSDALALHGERARCLFNNSAARDFEETAPWLFQLQQDCKFSQSLFVRDPDKNVPWHRWGRDGYVLVQCDFGLDALRHHLRKHTRIQDASRKWYLYRFWDPRLMTYVVADFQHTQWTPSVWKIPRGGKIHWFDRDVLRTMSVSKSEPANNVDHQVFDALARYGFWIEAGRVWDESGRGLEGRQEFQLLVIRFCETAGFQGALAIEHAAIALLLCPPEVLIERYRERLPVRDPLRAQSVATSMSKYALRKGSK</sequence>
<dbReference type="Proteomes" id="UP000243978">
    <property type="component" value="Unassembled WGS sequence"/>
</dbReference>
<keyword evidence="3" id="KW-1185">Reference proteome</keyword>
<comment type="caution">
    <text evidence="2">The sequence shown here is derived from an EMBL/GenBank/DDBJ whole genome shotgun (WGS) entry which is preliminary data.</text>
</comment>
<dbReference type="EMBL" id="QBKS01000001">
    <property type="protein sequence ID" value="PTX55459.1"/>
    <property type="molecule type" value="Genomic_DNA"/>
</dbReference>
<reference evidence="2 3" key="1">
    <citation type="submission" date="2018-04" db="EMBL/GenBank/DDBJ databases">
        <title>Genomic Encyclopedia of Archaeal and Bacterial Type Strains, Phase II (KMG-II): from individual species to whole genera.</title>
        <authorList>
            <person name="Goeker M."/>
        </authorList>
    </citation>
    <scope>NUCLEOTIDE SEQUENCE [LARGE SCALE GENOMIC DNA]</scope>
    <source>
        <strain evidence="2 3">DSM 100977</strain>
    </source>
</reference>
<accession>A0A2T6BHC5</accession>
<proteinExistence type="predicted"/>
<evidence type="ECO:0000313" key="2">
    <source>
        <dbReference type="EMBL" id="PTX55459.1"/>
    </source>
</evidence>
<dbReference type="OrthoDB" id="6431152at2"/>
<dbReference type="Pfam" id="PF13503">
    <property type="entry name" value="DUF4123"/>
    <property type="match status" value="1"/>
</dbReference>
<gene>
    <name evidence="2" type="ORF">C8N43_0097</name>
</gene>
<feature type="domain" description="DUF4123" evidence="1">
    <location>
        <begin position="49"/>
        <end position="175"/>
    </location>
</feature>